<dbReference type="OrthoDB" id="317850at2157"/>
<evidence type="ECO:0008006" key="4">
    <source>
        <dbReference type="Google" id="ProtNLM"/>
    </source>
</evidence>
<keyword evidence="3" id="KW-1185">Reference proteome</keyword>
<evidence type="ECO:0000313" key="2">
    <source>
        <dbReference type="EMBL" id="SFR35653.1"/>
    </source>
</evidence>
<gene>
    <name evidence="2" type="ORF">SAMN04488124_0652</name>
</gene>
<name>A0A1I6G0B8_9EURY</name>
<reference evidence="3" key="1">
    <citation type="submission" date="2016-10" db="EMBL/GenBank/DDBJ databases">
        <authorList>
            <person name="Varghese N."/>
            <person name="Submissions S."/>
        </authorList>
    </citation>
    <scope>NUCLEOTIDE SEQUENCE [LARGE SCALE GENOMIC DNA]</scope>
    <source>
        <strain evidence="3">CGMCC 1.8711</strain>
    </source>
</reference>
<dbReference type="AlphaFoldDB" id="A0A1I6G0B8"/>
<dbReference type="InterPro" id="IPR043899">
    <property type="entry name" value="DUF5789"/>
</dbReference>
<protein>
    <recommendedName>
        <fullName evidence="4">DUF2795 domain-containing protein</fullName>
    </recommendedName>
</protein>
<organism evidence="2 3">
    <name type="scientific">Halogeometricum limi</name>
    <dbReference type="NCBI Taxonomy" id="555875"/>
    <lineage>
        <taxon>Archaea</taxon>
        <taxon>Methanobacteriati</taxon>
        <taxon>Methanobacteriota</taxon>
        <taxon>Stenosarchaea group</taxon>
        <taxon>Halobacteria</taxon>
        <taxon>Halobacteriales</taxon>
        <taxon>Haloferacaceae</taxon>
        <taxon>Halogeometricum</taxon>
    </lineage>
</organism>
<dbReference type="RefSeq" id="WP_089876682.1">
    <property type="nucleotide sequence ID" value="NZ_FOYS01000001.1"/>
</dbReference>
<proteinExistence type="predicted"/>
<evidence type="ECO:0000256" key="1">
    <source>
        <dbReference type="SAM" id="MobiDB-lite"/>
    </source>
</evidence>
<dbReference type="EMBL" id="FOYS01000001">
    <property type="protein sequence ID" value="SFR35653.1"/>
    <property type="molecule type" value="Genomic_DNA"/>
</dbReference>
<feature type="region of interest" description="Disordered" evidence="1">
    <location>
        <begin position="1"/>
        <end position="27"/>
    </location>
</feature>
<dbReference type="Proteomes" id="UP000243250">
    <property type="component" value="Unassembled WGS sequence"/>
</dbReference>
<dbReference type="Pfam" id="PF19102">
    <property type="entry name" value="DUF5789"/>
    <property type="match status" value="1"/>
</dbReference>
<accession>A0A1I6G0B8</accession>
<feature type="region of interest" description="Disordered" evidence="1">
    <location>
        <begin position="77"/>
        <end position="99"/>
    </location>
</feature>
<evidence type="ECO:0000313" key="3">
    <source>
        <dbReference type="Proteomes" id="UP000243250"/>
    </source>
</evidence>
<sequence length="99" mass="10999">MSDERSQGVDFGDVEDEIENYDYPATPEELREQFGDRTVEYNDGEESLGDVLEGVGVDEFQSAEEVYETVMMMVGEEATDEGHSDRGAGTAPDEETESF</sequence>